<dbReference type="RefSeq" id="XP_040636781.1">
    <property type="nucleotide sequence ID" value="XM_040777819.1"/>
</dbReference>
<accession>A0A017S7V3</accession>
<evidence type="ECO:0000256" key="1">
    <source>
        <dbReference type="SAM" id="SignalP"/>
    </source>
</evidence>
<feature type="chain" id="PRO_5001499184" description="Secreted protein" evidence="1">
    <location>
        <begin position="17"/>
        <end position="158"/>
    </location>
</feature>
<feature type="signal peptide" evidence="1">
    <location>
        <begin position="1"/>
        <end position="16"/>
    </location>
</feature>
<evidence type="ECO:0000313" key="2">
    <source>
        <dbReference type="EMBL" id="EYE93093.1"/>
    </source>
</evidence>
<dbReference type="AlphaFoldDB" id="A0A017S7V3"/>
<evidence type="ECO:0000313" key="3">
    <source>
        <dbReference type="Proteomes" id="UP000019804"/>
    </source>
</evidence>
<sequence>MRRGPILLLLVILARARLHHSRWTISGSRGITINQCIQVIRDKIPLIRFSIHTARSTFLSVNGKNKTFDSEFGGGGSFLSLLVSVYRILASLFYFRSVESVLGRFALLWVCICLGAQDVRAFTRLSERKGCIASRGFLPCNLQSTYRTLCVGSSTTNS</sequence>
<dbReference type="EMBL" id="KK088433">
    <property type="protein sequence ID" value="EYE93093.1"/>
    <property type="molecule type" value="Genomic_DNA"/>
</dbReference>
<protein>
    <recommendedName>
        <fullName evidence="4">Secreted protein</fullName>
    </recommendedName>
</protein>
<keyword evidence="1" id="KW-0732">Signal</keyword>
<dbReference type="HOGENOM" id="CLU_1669008_0_0_1"/>
<dbReference type="GeneID" id="63692943"/>
<keyword evidence="3" id="KW-1185">Reference proteome</keyword>
<proteinExistence type="predicted"/>
<name>A0A017S7V3_ASPRC</name>
<reference evidence="3" key="1">
    <citation type="journal article" date="2014" name="Nat. Commun.">
        <title>Genomic adaptations of the halophilic Dead Sea filamentous fungus Eurotium rubrum.</title>
        <authorList>
            <person name="Kis-Papo T."/>
            <person name="Weig A.R."/>
            <person name="Riley R."/>
            <person name="Persoh D."/>
            <person name="Salamov A."/>
            <person name="Sun H."/>
            <person name="Lipzen A."/>
            <person name="Wasser S.P."/>
            <person name="Rambold G."/>
            <person name="Grigoriev I.V."/>
            <person name="Nevo E."/>
        </authorList>
    </citation>
    <scope>NUCLEOTIDE SEQUENCE [LARGE SCALE GENOMIC DNA]</scope>
    <source>
        <strain evidence="3">CBS 135680</strain>
    </source>
</reference>
<dbReference type="Proteomes" id="UP000019804">
    <property type="component" value="Unassembled WGS sequence"/>
</dbReference>
<evidence type="ECO:0008006" key="4">
    <source>
        <dbReference type="Google" id="ProtNLM"/>
    </source>
</evidence>
<gene>
    <name evidence="2" type="ORF">EURHEDRAFT_164666</name>
</gene>
<organism evidence="2 3">
    <name type="scientific">Aspergillus ruber (strain CBS 135680)</name>
    <dbReference type="NCBI Taxonomy" id="1388766"/>
    <lineage>
        <taxon>Eukaryota</taxon>
        <taxon>Fungi</taxon>
        <taxon>Dikarya</taxon>
        <taxon>Ascomycota</taxon>
        <taxon>Pezizomycotina</taxon>
        <taxon>Eurotiomycetes</taxon>
        <taxon>Eurotiomycetidae</taxon>
        <taxon>Eurotiales</taxon>
        <taxon>Aspergillaceae</taxon>
        <taxon>Aspergillus</taxon>
        <taxon>Aspergillus subgen. Aspergillus</taxon>
    </lineage>
</organism>